<dbReference type="Proteomes" id="UP000036168">
    <property type="component" value="Unassembled WGS sequence"/>
</dbReference>
<comment type="similarity">
    <text evidence="2">Belongs to the ROK (NagC/XylR) family.</text>
</comment>
<keyword evidence="16" id="KW-1185">Reference proteome</keyword>
<keyword evidence="4" id="KW-0479">Metal-binding</keyword>
<dbReference type="PANTHER" id="PTHR42742">
    <property type="entry name" value="TRANSCRIPTIONAL REPRESSOR MPRA"/>
    <property type="match status" value="1"/>
</dbReference>
<name>A0A0T6BRT2_9BACI</name>
<evidence type="ECO:0000256" key="9">
    <source>
        <dbReference type="ARBA" id="ARBA00022842"/>
    </source>
</evidence>
<dbReference type="FunFam" id="3.30.420.40:FF:000153">
    <property type="entry name" value="Putative fructokinase"/>
    <property type="match status" value="1"/>
</dbReference>
<keyword evidence="7" id="KW-0862">Zinc</keyword>
<comment type="cofactor">
    <cofactor evidence="1">
        <name>Mg(2+)</name>
        <dbReference type="ChEBI" id="CHEBI:18420"/>
    </cofactor>
</comment>
<evidence type="ECO:0000256" key="3">
    <source>
        <dbReference type="ARBA" id="ARBA00022679"/>
    </source>
</evidence>
<dbReference type="Pfam" id="PF00480">
    <property type="entry name" value="ROK"/>
    <property type="match status" value="1"/>
</dbReference>
<evidence type="ECO:0000256" key="11">
    <source>
        <dbReference type="ARBA" id="ARBA00038887"/>
    </source>
</evidence>
<evidence type="ECO:0000313" key="16">
    <source>
        <dbReference type="Proteomes" id="UP001341297"/>
    </source>
</evidence>
<dbReference type="Gene3D" id="3.30.420.40">
    <property type="match status" value="2"/>
</dbReference>
<dbReference type="AlphaFoldDB" id="A0A0T6BRT2"/>
<dbReference type="InterPro" id="IPR000600">
    <property type="entry name" value="ROK"/>
</dbReference>
<evidence type="ECO:0000256" key="7">
    <source>
        <dbReference type="ARBA" id="ARBA00022833"/>
    </source>
</evidence>
<keyword evidence="10" id="KW-0119">Carbohydrate metabolism</keyword>
<keyword evidence="5" id="KW-0547">Nucleotide-binding</keyword>
<dbReference type="InterPro" id="IPR051804">
    <property type="entry name" value="Carb_Metab_Reg_Kinase/Isom"/>
</dbReference>
<evidence type="ECO:0000256" key="6">
    <source>
        <dbReference type="ARBA" id="ARBA00022777"/>
    </source>
</evidence>
<evidence type="ECO:0000256" key="10">
    <source>
        <dbReference type="ARBA" id="ARBA00023277"/>
    </source>
</evidence>
<evidence type="ECO:0000256" key="4">
    <source>
        <dbReference type="ARBA" id="ARBA00022723"/>
    </source>
</evidence>
<keyword evidence="6 13" id="KW-0418">Kinase</keyword>
<dbReference type="GO" id="GO:0046872">
    <property type="term" value="F:metal ion binding"/>
    <property type="evidence" value="ECO:0007669"/>
    <property type="project" value="UniProtKB-KW"/>
</dbReference>
<reference evidence="14 16" key="3">
    <citation type="submission" date="2023-03" db="EMBL/GenBank/DDBJ databases">
        <title>Agriculturally important microbes genome sequencing.</title>
        <authorList>
            <person name="Dunlap C."/>
        </authorList>
    </citation>
    <scope>NUCLEOTIDE SEQUENCE [LARGE SCALE GENOMIC DNA]</scope>
    <source>
        <strain evidence="14 16">CBP-3203</strain>
    </source>
</reference>
<dbReference type="EMBL" id="JARRTL010000011">
    <property type="protein sequence ID" value="MEC0485896.1"/>
    <property type="molecule type" value="Genomic_DNA"/>
</dbReference>
<dbReference type="EC" id="2.7.1.4" evidence="11"/>
<evidence type="ECO:0000256" key="1">
    <source>
        <dbReference type="ARBA" id="ARBA00001946"/>
    </source>
</evidence>
<proteinExistence type="inferred from homology"/>
<reference evidence="13" key="2">
    <citation type="submission" date="2015-10" db="EMBL/GenBank/DDBJ databases">
        <authorList>
            <person name="Gilbert D.G."/>
        </authorList>
    </citation>
    <scope>NUCLEOTIDE SEQUENCE</scope>
    <source>
        <strain evidence="13">GO-13</strain>
    </source>
</reference>
<dbReference type="EMBL" id="LECW02000012">
    <property type="protein sequence ID" value="KRT94363.1"/>
    <property type="molecule type" value="Genomic_DNA"/>
</dbReference>
<protein>
    <recommendedName>
        <fullName evidence="11">fructokinase</fullName>
        <ecNumber evidence="11">2.7.1.4</ecNumber>
    </recommendedName>
</protein>
<dbReference type="SUPFAM" id="SSF53067">
    <property type="entry name" value="Actin-like ATPase domain"/>
    <property type="match status" value="1"/>
</dbReference>
<dbReference type="STRING" id="1664069.BGLY_3918"/>
<accession>A0A0T6BRT2</accession>
<dbReference type="Proteomes" id="UP001341297">
    <property type="component" value="Unassembled WGS sequence"/>
</dbReference>
<sequence length="291" mass="31543">MTYYGAIEAGGTKFVCAVGTETGEIAGRLTIPTETPEETIKKVTAFFDAYQPEALGVGSFGPISLAKGKPDFGFITNTPKLAWQNYPFIPELEKRLRIPVSFTTDVNAAALGEITEGAAQGLNSCLYITVGTGIGAGAVIGGKVVQSFSHPEMGHILIRRHEKDAFEGSCPYHKDCLEGMASGPALEKRWGKQGKDLSAREEVWELEADYLAQALMQYILILCPEKIVMGGGVMKQRQLFPLIRRKLREYVNGYIDLPDLDEYVVPPGLGDDAGITGALALAARGRVKEEK</sequence>
<keyword evidence="9" id="KW-0460">Magnesium</keyword>
<reference evidence="13 15" key="1">
    <citation type="journal article" date="2015" name="Int. J. Syst. Evol. Microbiol.">
        <title>Bacillus glycinifermentans sp. nov., isolated from fermented soybean paste.</title>
        <authorList>
            <person name="Kim S.J."/>
            <person name="Dunlap C.A."/>
            <person name="Kwon S.W."/>
            <person name="Rooney A.P."/>
        </authorList>
    </citation>
    <scope>NUCLEOTIDE SEQUENCE [LARGE SCALE GENOMIC DNA]</scope>
    <source>
        <strain evidence="13 15">GO-13</strain>
    </source>
</reference>
<evidence type="ECO:0000256" key="8">
    <source>
        <dbReference type="ARBA" id="ARBA00022840"/>
    </source>
</evidence>
<organism evidence="13 15">
    <name type="scientific">Bacillus glycinifermentans</name>
    <dbReference type="NCBI Taxonomy" id="1664069"/>
    <lineage>
        <taxon>Bacteria</taxon>
        <taxon>Bacillati</taxon>
        <taxon>Bacillota</taxon>
        <taxon>Bacilli</taxon>
        <taxon>Bacillales</taxon>
        <taxon>Bacillaceae</taxon>
        <taxon>Bacillus</taxon>
    </lineage>
</organism>
<evidence type="ECO:0000256" key="5">
    <source>
        <dbReference type="ARBA" id="ARBA00022741"/>
    </source>
</evidence>
<evidence type="ECO:0000313" key="13">
    <source>
        <dbReference type="EMBL" id="KRT94363.1"/>
    </source>
</evidence>
<dbReference type="InterPro" id="IPR043129">
    <property type="entry name" value="ATPase_NBD"/>
</dbReference>
<dbReference type="GO" id="GO:0005524">
    <property type="term" value="F:ATP binding"/>
    <property type="evidence" value="ECO:0007669"/>
    <property type="project" value="UniProtKB-KW"/>
</dbReference>
<dbReference type="PANTHER" id="PTHR42742:SF3">
    <property type="entry name" value="FRUCTOKINASE"/>
    <property type="match status" value="1"/>
</dbReference>
<comment type="catalytic activity">
    <reaction evidence="12">
        <text>D-fructose + ATP = D-fructose 6-phosphate + ADP + H(+)</text>
        <dbReference type="Rhea" id="RHEA:16125"/>
        <dbReference type="ChEBI" id="CHEBI:15378"/>
        <dbReference type="ChEBI" id="CHEBI:30616"/>
        <dbReference type="ChEBI" id="CHEBI:37721"/>
        <dbReference type="ChEBI" id="CHEBI:61527"/>
        <dbReference type="ChEBI" id="CHEBI:456216"/>
        <dbReference type="EC" id="2.7.1.4"/>
    </reaction>
</comment>
<gene>
    <name evidence="13" type="ORF">AB447_203500</name>
    <name evidence="14" type="ORF">P8828_13810</name>
</gene>
<evidence type="ECO:0000256" key="2">
    <source>
        <dbReference type="ARBA" id="ARBA00006479"/>
    </source>
</evidence>
<dbReference type="RefSeq" id="WP_048353269.1">
    <property type="nucleotide sequence ID" value="NZ_CP023481.1"/>
</dbReference>
<evidence type="ECO:0000256" key="12">
    <source>
        <dbReference type="ARBA" id="ARBA00048451"/>
    </source>
</evidence>
<dbReference type="CDD" id="cd24067">
    <property type="entry name" value="ASKHA_NBD_ROK_BsFRK-like"/>
    <property type="match status" value="1"/>
</dbReference>
<keyword evidence="3" id="KW-0808">Transferase</keyword>
<evidence type="ECO:0000313" key="14">
    <source>
        <dbReference type="EMBL" id="MEC0485896.1"/>
    </source>
</evidence>
<keyword evidence="8" id="KW-0067">ATP-binding</keyword>
<comment type="caution">
    <text evidence="13">The sequence shown here is derived from an EMBL/GenBank/DDBJ whole genome shotgun (WGS) entry which is preliminary data.</text>
</comment>
<evidence type="ECO:0000313" key="15">
    <source>
        <dbReference type="Proteomes" id="UP000036168"/>
    </source>
</evidence>
<dbReference type="FunFam" id="3.30.420.40:FF:000136">
    <property type="entry name" value="Putative fructokinase"/>
    <property type="match status" value="1"/>
</dbReference>
<dbReference type="GO" id="GO:0008865">
    <property type="term" value="F:fructokinase activity"/>
    <property type="evidence" value="ECO:0007669"/>
    <property type="project" value="UniProtKB-EC"/>
</dbReference>
<dbReference type="OrthoDB" id="9783435at2"/>